<reference evidence="1 2" key="1">
    <citation type="submission" date="2018-10" db="EMBL/GenBank/DDBJ databases">
        <authorList>
            <person name="Chen W.-M."/>
        </authorList>
    </citation>
    <scope>NUCLEOTIDE SEQUENCE [LARGE SCALE GENOMIC DNA]</scope>
    <source>
        <strain evidence="1 2">THS-13</strain>
    </source>
</reference>
<sequence>MALGASAQQSDKINQAIEATVQSNRAAVASQSRINGVDDSTKAMLERYRAATWQAQQLNVYAKQLEQLQGAQAAEKASLAQQLVEIERTERELTPLMLRMLDSLDKFVSLDLPFLKQERRERVDNLKRLMADPEATVAERYRRVLEAYQIEIDYGRSMGVERAVVADREVDVLRVGRIGLYYLSLDGAEAGRWDAAAKAWQPLDDDYLASLRKGLRIAREISAPDTLVLPMPVPAALAGGAK</sequence>
<comment type="caution">
    <text evidence="1">The sequence shown here is derived from an EMBL/GenBank/DDBJ whole genome shotgun (WGS) entry which is preliminary data.</text>
</comment>
<organism evidence="1 2">
    <name type="scientific">Stagnimonas aquatica</name>
    <dbReference type="NCBI Taxonomy" id="2689987"/>
    <lineage>
        <taxon>Bacteria</taxon>
        <taxon>Pseudomonadati</taxon>
        <taxon>Pseudomonadota</taxon>
        <taxon>Gammaproteobacteria</taxon>
        <taxon>Nevskiales</taxon>
        <taxon>Nevskiaceae</taxon>
        <taxon>Stagnimonas</taxon>
    </lineage>
</organism>
<dbReference type="AlphaFoldDB" id="A0A3N0V9A1"/>
<accession>A0A3N0V9A1</accession>
<dbReference type="EMBL" id="RJVO01000005">
    <property type="protein sequence ID" value="ROH89212.1"/>
    <property type="molecule type" value="Genomic_DNA"/>
</dbReference>
<gene>
    <name evidence="1" type="ORF">ED208_11355</name>
</gene>
<evidence type="ECO:0000313" key="2">
    <source>
        <dbReference type="Proteomes" id="UP000282106"/>
    </source>
</evidence>
<name>A0A3N0V9A1_9GAMM</name>
<dbReference type="Pfam" id="PF11932">
    <property type="entry name" value="DUF3450"/>
    <property type="match status" value="1"/>
</dbReference>
<protein>
    <submittedName>
        <fullName evidence="1">DUF3450 domain-containing protein</fullName>
    </submittedName>
</protein>
<dbReference type="InterPro" id="IPR016866">
    <property type="entry name" value="UCP028069"/>
</dbReference>
<evidence type="ECO:0000313" key="1">
    <source>
        <dbReference type="EMBL" id="ROH89212.1"/>
    </source>
</evidence>
<dbReference type="InParanoid" id="A0A3N0V9A1"/>
<keyword evidence="2" id="KW-1185">Reference proteome</keyword>
<dbReference type="PIRSF" id="PIRSF028069">
    <property type="entry name" value="UCP028069"/>
    <property type="match status" value="1"/>
</dbReference>
<dbReference type="Proteomes" id="UP000282106">
    <property type="component" value="Unassembled WGS sequence"/>
</dbReference>
<proteinExistence type="predicted"/>